<feature type="chain" id="PRO_5017418781" description="Sporulation protein" evidence="2">
    <location>
        <begin position="22"/>
        <end position="186"/>
    </location>
</feature>
<sequence length="186" mass="20034">MKTRVSLTLSALLLCGGLSLASGCGNGNADNQNNGMEARGVRPNALTPSNHTPPGGYKATPDDRNQMPGTVQNGTNQGARVNEAQLAHIAEQVPGVERADVAMNGTDVLVGIELDNSGSRGIVEKRVTSALYWQYGEYRYHVTTDEDLRSKIKSISGRKNGGYNALMFDRDIQSLASQIDQLTTRR</sequence>
<feature type="signal peptide" evidence="2">
    <location>
        <begin position="1"/>
        <end position="21"/>
    </location>
</feature>
<dbReference type="Pfam" id="PF09580">
    <property type="entry name" value="Spore_YhcN_YlaJ"/>
    <property type="match status" value="1"/>
</dbReference>
<evidence type="ECO:0000313" key="3">
    <source>
        <dbReference type="EMBL" id="RIX52974.1"/>
    </source>
</evidence>
<feature type="compositionally biased region" description="Polar residues" evidence="1">
    <location>
        <begin position="67"/>
        <end position="76"/>
    </location>
</feature>
<dbReference type="AlphaFoldDB" id="A0A3A1UXI0"/>
<dbReference type="OrthoDB" id="2605439at2"/>
<protein>
    <recommendedName>
        <fullName evidence="5">Sporulation protein</fullName>
    </recommendedName>
</protein>
<reference evidence="3 4" key="1">
    <citation type="submission" date="2018-09" db="EMBL/GenBank/DDBJ databases">
        <title>Paenibacillus aracenensis nov. sp. isolated from a cave in southern Spain.</title>
        <authorList>
            <person name="Jurado V."/>
            <person name="Gutierrez-Patricio S."/>
            <person name="Gonzalez-Pimentel J.L."/>
            <person name="Miller A.Z."/>
            <person name="Laiz L."/>
            <person name="Saiz-Jimenez C."/>
        </authorList>
    </citation>
    <scope>NUCLEOTIDE SEQUENCE [LARGE SCALE GENOMIC DNA]</scope>
    <source>
        <strain evidence="3 4">DSM 22867</strain>
    </source>
</reference>
<accession>A0A3A1UXI0</accession>
<gene>
    <name evidence="3" type="ORF">D3P08_09975</name>
</gene>
<evidence type="ECO:0000256" key="2">
    <source>
        <dbReference type="SAM" id="SignalP"/>
    </source>
</evidence>
<evidence type="ECO:0008006" key="5">
    <source>
        <dbReference type="Google" id="ProtNLM"/>
    </source>
</evidence>
<evidence type="ECO:0000313" key="4">
    <source>
        <dbReference type="Proteomes" id="UP000266482"/>
    </source>
</evidence>
<keyword evidence="4" id="KW-1185">Reference proteome</keyword>
<name>A0A3A1UXI0_9BACL</name>
<proteinExistence type="predicted"/>
<organism evidence="3 4">
    <name type="scientific">Paenibacillus nanensis</name>
    <dbReference type="NCBI Taxonomy" id="393251"/>
    <lineage>
        <taxon>Bacteria</taxon>
        <taxon>Bacillati</taxon>
        <taxon>Bacillota</taxon>
        <taxon>Bacilli</taxon>
        <taxon>Bacillales</taxon>
        <taxon>Paenibacillaceae</taxon>
        <taxon>Paenibacillus</taxon>
    </lineage>
</organism>
<dbReference type="InterPro" id="IPR019076">
    <property type="entry name" value="Spore_lipoprot_YhcN/YlaJ-like"/>
</dbReference>
<evidence type="ECO:0000256" key="1">
    <source>
        <dbReference type="SAM" id="MobiDB-lite"/>
    </source>
</evidence>
<dbReference type="EMBL" id="QXQA01000005">
    <property type="protein sequence ID" value="RIX52974.1"/>
    <property type="molecule type" value="Genomic_DNA"/>
</dbReference>
<dbReference type="Proteomes" id="UP000266482">
    <property type="component" value="Unassembled WGS sequence"/>
</dbReference>
<feature type="region of interest" description="Disordered" evidence="1">
    <location>
        <begin position="29"/>
        <end position="76"/>
    </location>
</feature>
<keyword evidence="2" id="KW-0732">Signal</keyword>
<dbReference type="RefSeq" id="WP_119599555.1">
    <property type="nucleotide sequence ID" value="NZ_QXQA01000005.1"/>
</dbReference>
<comment type="caution">
    <text evidence="3">The sequence shown here is derived from an EMBL/GenBank/DDBJ whole genome shotgun (WGS) entry which is preliminary data.</text>
</comment>
<dbReference type="PROSITE" id="PS51257">
    <property type="entry name" value="PROKAR_LIPOPROTEIN"/>
    <property type="match status" value="1"/>
</dbReference>